<comment type="subcellular location">
    <subcellularLocation>
        <location evidence="1">Membrane</location>
        <topology evidence="1">Multi-pass membrane protein</topology>
    </subcellularLocation>
</comment>
<evidence type="ECO:0000256" key="4">
    <source>
        <dbReference type="ARBA" id="ARBA00022989"/>
    </source>
</evidence>
<organism evidence="8 9">
    <name type="scientific">Gracilibacillus salinarum</name>
    <dbReference type="NCBI Taxonomy" id="2932255"/>
    <lineage>
        <taxon>Bacteria</taxon>
        <taxon>Bacillati</taxon>
        <taxon>Bacillota</taxon>
        <taxon>Bacilli</taxon>
        <taxon>Bacillales</taxon>
        <taxon>Bacillaceae</taxon>
        <taxon>Gracilibacillus</taxon>
    </lineage>
</organism>
<dbReference type="PANTHER" id="PTHR38459:SF5">
    <property type="entry name" value="CELL WALL TEICHOIC ACID GLYCOSYLATION PROTEIN GTCA"/>
    <property type="match status" value="1"/>
</dbReference>
<sequence length="132" mass="15468">MKINREIFNYIVFGVLTTLVNIAVYALFTKVFSLNYQVATVNAWIAAVLFAYYTNKKYVFKAKDRNLKQLVKSFLLFVYYRVLSLVIDLLVMYLLIEILSVDDMVTKVIANIVVIIFNYITSKLFVFKKETY</sequence>
<keyword evidence="3 6" id="KW-0812">Transmembrane</keyword>
<keyword evidence="9" id="KW-1185">Reference proteome</keyword>
<evidence type="ECO:0000256" key="1">
    <source>
        <dbReference type="ARBA" id="ARBA00004141"/>
    </source>
</evidence>
<keyword evidence="5 6" id="KW-0472">Membrane</keyword>
<evidence type="ECO:0000313" key="9">
    <source>
        <dbReference type="Proteomes" id="UP000831537"/>
    </source>
</evidence>
<evidence type="ECO:0000256" key="2">
    <source>
        <dbReference type="ARBA" id="ARBA00009399"/>
    </source>
</evidence>
<accession>A0ABY4GRN9</accession>
<evidence type="ECO:0000256" key="6">
    <source>
        <dbReference type="SAM" id="Phobius"/>
    </source>
</evidence>
<feature type="transmembrane region" description="Helical" evidence="6">
    <location>
        <begin position="34"/>
        <end position="53"/>
    </location>
</feature>
<dbReference type="Pfam" id="PF04138">
    <property type="entry name" value="GtrA_DPMS_TM"/>
    <property type="match status" value="1"/>
</dbReference>
<evidence type="ECO:0000259" key="7">
    <source>
        <dbReference type="Pfam" id="PF04138"/>
    </source>
</evidence>
<evidence type="ECO:0000313" key="8">
    <source>
        <dbReference type="EMBL" id="UOQ87042.1"/>
    </source>
</evidence>
<feature type="domain" description="GtrA/DPMS transmembrane" evidence="7">
    <location>
        <begin position="10"/>
        <end position="127"/>
    </location>
</feature>
<reference evidence="8 9" key="1">
    <citation type="submission" date="2022-04" db="EMBL/GenBank/DDBJ databases">
        <title>Gracilibacillus sp. isolated from saltern.</title>
        <authorList>
            <person name="Won M."/>
            <person name="Lee C.-M."/>
            <person name="Woen H.-Y."/>
            <person name="Kwon S.-W."/>
        </authorList>
    </citation>
    <scope>NUCLEOTIDE SEQUENCE [LARGE SCALE GENOMIC DNA]</scope>
    <source>
        <strain evidence="8 9">SSPM10-3</strain>
    </source>
</reference>
<keyword evidence="4 6" id="KW-1133">Transmembrane helix</keyword>
<protein>
    <submittedName>
        <fullName evidence="8">GtrA family protein</fullName>
    </submittedName>
</protein>
<evidence type="ECO:0000256" key="3">
    <source>
        <dbReference type="ARBA" id="ARBA00022692"/>
    </source>
</evidence>
<feature type="transmembrane region" description="Helical" evidence="6">
    <location>
        <begin position="7"/>
        <end position="28"/>
    </location>
</feature>
<comment type="similarity">
    <text evidence="2">Belongs to the GtrA family.</text>
</comment>
<feature type="transmembrane region" description="Helical" evidence="6">
    <location>
        <begin position="74"/>
        <end position="96"/>
    </location>
</feature>
<feature type="transmembrane region" description="Helical" evidence="6">
    <location>
        <begin position="108"/>
        <end position="127"/>
    </location>
</feature>
<proteinExistence type="inferred from homology"/>
<dbReference type="InterPro" id="IPR051401">
    <property type="entry name" value="GtrA_CellWall_Glycosyl"/>
</dbReference>
<dbReference type="InterPro" id="IPR007267">
    <property type="entry name" value="GtrA_DPMS_TM"/>
</dbReference>
<gene>
    <name evidence="8" type="ORF">MUN87_09240</name>
</gene>
<dbReference type="EMBL" id="CP095071">
    <property type="protein sequence ID" value="UOQ87042.1"/>
    <property type="molecule type" value="Genomic_DNA"/>
</dbReference>
<evidence type="ECO:0000256" key="5">
    <source>
        <dbReference type="ARBA" id="ARBA00023136"/>
    </source>
</evidence>
<dbReference type="PANTHER" id="PTHR38459">
    <property type="entry name" value="PROPHAGE BACTOPRENOL-LINKED GLUCOSE TRANSLOCASE HOMOLOG"/>
    <property type="match status" value="1"/>
</dbReference>
<dbReference type="Proteomes" id="UP000831537">
    <property type="component" value="Chromosome"/>
</dbReference>
<name>A0ABY4GRN9_9BACI</name>
<dbReference type="RefSeq" id="WP_244747484.1">
    <property type="nucleotide sequence ID" value="NZ_CP095071.1"/>
</dbReference>